<keyword evidence="5" id="KW-1015">Disulfide bond</keyword>
<dbReference type="InterPro" id="IPR001316">
    <property type="entry name" value="Pept_S1A_streptogrisin"/>
</dbReference>
<dbReference type="SUPFAM" id="SSF49313">
    <property type="entry name" value="Cadherin-like"/>
    <property type="match status" value="2"/>
</dbReference>
<comment type="similarity">
    <text evidence="1">Belongs to the peptidase S1 family.</text>
</comment>
<keyword evidence="6" id="KW-0732">Signal</keyword>
<evidence type="ECO:0000256" key="1">
    <source>
        <dbReference type="ARBA" id="ARBA00007664"/>
    </source>
</evidence>
<reference evidence="7 8" key="1">
    <citation type="journal article" date="2017" name="Chemistry">
        <title>Isolation, Biosynthesis and Chemical Modifications of Rubterolones A-F: Rare Tropolone Alkaloids from Actinomadura sp. 5-2.</title>
        <authorList>
            <person name="Guo H."/>
            <person name="Benndorf R."/>
            <person name="Leichnitz D."/>
            <person name="Klassen J.L."/>
            <person name="Vollmers J."/>
            <person name="Gorls H."/>
            <person name="Steinacker M."/>
            <person name="Weigel C."/>
            <person name="Dahse H.M."/>
            <person name="Kaster A.K."/>
            <person name="de Beer Z.W."/>
            <person name="Poulsen M."/>
            <person name="Beemelmanns C."/>
        </authorList>
    </citation>
    <scope>NUCLEOTIDE SEQUENCE [LARGE SCALE GENOMIC DNA]</scope>
    <source>
        <strain evidence="7 8">5-2</strain>
    </source>
</reference>
<dbReference type="Proteomes" id="UP000242367">
    <property type="component" value="Unassembled WGS sequence"/>
</dbReference>
<dbReference type="EMBL" id="MTBP01000003">
    <property type="protein sequence ID" value="POM23566.1"/>
    <property type="molecule type" value="Genomic_DNA"/>
</dbReference>
<dbReference type="GO" id="GO:0004252">
    <property type="term" value="F:serine-type endopeptidase activity"/>
    <property type="evidence" value="ECO:0007669"/>
    <property type="project" value="InterPro"/>
</dbReference>
<keyword evidence="4" id="KW-0720">Serine protease</keyword>
<feature type="signal peptide" evidence="6">
    <location>
        <begin position="1"/>
        <end position="29"/>
    </location>
</feature>
<gene>
    <name evidence="7" type="ORF">BTM25_47210</name>
</gene>
<evidence type="ECO:0000256" key="6">
    <source>
        <dbReference type="SAM" id="SignalP"/>
    </source>
</evidence>
<feature type="chain" id="PRO_5015141427" evidence="6">
    <location>
        <begin position="30"/>
        <end position="563"/>
    </location>
</feature>
<dbReference type="Gene3D" id="2.60.40.10">
    <property type="entry name" value="Immunoglobulins"/>
    <property type="match status" value="2"/>
</dbReference>
<dbReference type="InterPro" id="IPR035070">
    <property type="entry name" value="Streptogrisin_prodomain"/>
</dbReference>
<dbReference type="GO" id="GO:0005975">
    <property type="term" value="P:carbohydrate metabolic process"/>
    <property type="evidence" value="ECO:0007669"/>
    <property type="project" value="UniProtKB-ARBA"/>
</dbReference>
<dbReference type="InterPro" id="IPR009003">
    <property type="entry name" value="Peptidase_S1_PA"/>
</dbReference>
<dbReference type="InterPro" id="IPR013783">
    <property type="entry name" value="Ig-like_fold"/>
</dbReference>
<evidence type="ECO:0000256" key="5">
    <source>
        <dbReference type="ARBA" id="ARBA00023157"/>
    </source>
</evidence>
<evidence type="ECO:0000256" key="3">
    <source>
        <dbReference type="ARBA" id="ARBA00022801"/>
    </source>
</evidence>
<evidence type="ECO:0000313" key="8">
    <source>
        <dbReference type="Proteomes" id="UP000242367"/>
    </source>
</evidence>
<dbReference type="Gene3D" id="3.30.300.50">
    <property type="match status" value="1"/>
</dbReference>
<dbReference type="GO" id="GO:0016020">
    <property type="term" value="C:membrane"/>
    <property type="evidence" value="ECO:0007669"/>
    <property type="project" value="InterPro"/>
</dbReference>
<sequence length="563" mass="56607" precursor="true">MISLFRTAAFRRSWGAGTALVLAFPTAVAASPPPGGPTIAPGMAAAMRRDLGLSDARLRDRLAAEADARGVAARLAAGPDQPGRWFDAASGRLAAAVTTDAAAARARAAGAVPVRVRYDQAALARAVRAVTPAPGLVSWGIDPQRNRVRVAVDPRAEDPETAALTRRLRGLGDVVSIVTAARQHQQGNVRGGDKWVPGSEGACSVGFSAVGANGSRHFLTAGHCTNDANQAAYGYDGSRVGTSNTGGTHSVNAREGDFGLVDVDQAGWTLSPDVNTYGGSDVVVTGYAQPVTGMSICRSGQTSGWRCGTVTAVNQSVDYGNVVIDGLFITNACSQGGDSGGSYVTGDKAVGIHSGGGNACGQSNPNTDAQPVGEALAKWNLTLSTGATQPGKVTVASPGDQTGTVGQAAALTLHASGGTAPYTWSATGLPAGLRIDAATGAVSGTPTAAGTSAVTVTARDKNGTTGGASFGWTVRTTGGTTPTIVDPGAQTAYVGTPVTLTIKASNAVRYQATGLPPGLRIDAATGVVSGTPGQWGIFTSTVTVTGSGGATASARFAWNVWFR</sequence>
<keyword evidence="8" id="KW-1185">Reference proteome</keyword>
<protein>
    <submittedName>
        <fullName evidence="7">Serine protease 1</fullName>
        <ecNumber evidence="7">3.4.21.-</ecNumber>
    </submittedName>
</protein>
<dbReference type="PRINTS" id="PR00861">
    <property type="entry name" value="ALYTICPTASE"/>
</dbReference>
<keyword evidence="2 7" id="KW-0645">Protease</keyword>
<dbReference type="CDD" id="cd21112">
    <property type="entry name" value="alphaLP-like"/>
    <property type="match status" value="1"/>
</dbReference>
<dbReference type="GO" id="GO:0006508">
    <property type="term" value="P:proteolysis"/>
    <property type="evidence" value="ECO:0007669"/>
    <property type="project" value="UniProtKB-KW"/>
</dbReference>
<dbReference type="Gene3D" id="2.40.10.10">
    <property type="entry name" value="Trypsin-like serine proteases"/>
    <property type="match status" value="2"/>
</dbReference>
<evidence type="ECO:0000256" key="2">
    <source>
        <dbReference type="ARBA" id="ARBA00022670"/>
    </source>
</evidence>
<dbReference type="InterPro" id="IPR043504">
    <property type="entry name" value="Peptidase_S1_PA_chymotrypsin"/>
</dbReference>
<proteinExistence type="inferred from homology"/>
<organism evidence="7 8">
    <name type="scientific">Actinomadura rubteroloni</name>
    <dbReference type="NCBI Taxonomy" id="1926885"/>
    <lineage>
        <taxon>Bacteria</taxon>
        <taxon>Bacillati</taxon>
        <taxon>Actinomycetota</taxon>
        <taxon>Actinomycetes</taxon>
        <taxon>Streptosporangiales</taxon>
        <taxon>Thermomonosporaceae</taxon>
        <taxon>Actinomadura</taxon>
    </lineage>
</organism>
<comment type="caution">
    <text evidence="7">The sequence shown here is derived from an EMBL/GenBank/DDBJ whole genome shotgun (WGS) entry which is preliminary data.</text>
</comment>
<evidence type="ECO:0000256" key="4">
    <source>
        <dbReference type="ARBA" id="ARBA00022825"/>
    </source>
</evidence>
<dbReference type="SUPFAM" id="SSF50494">
    <property type="entry name" value="Trypsin-like serine proteases"/>
    <property type="match status" value="1"/>
</dbReference>
<dbReference type="Pfam" id="PF05345">
    <property type="entry name" value="He_PIG"/>
    <property type="match status" value="2"/>
</dbReference>
<keyword evidence="3 7" id="KW-0378">Hydrolase</keyword>
<accession>A0A2P4UEV4</accession>
<dbReference type="GO" id="GO:0005509">
    <property type="term" value="F:calcium ion binding"/>
    <property type="evidence" value="ECO:0007669"/>
    <property type="project" value="InterPro"/>
</dbReference>
<dbReference type="AlphaFoldDB" id="A0A2P4UEV4"/>
<dbReference type="InterPro" id="IPR015919">
    <property type="entry name" value="Cadherin-like_sf"/>
</dbReference>
<dbReference type="EC" id="3.4.21.-" evidence="7"/>
<evidence type="ECO:0000313" key="7">
    <source>
        <dbReference type="EMBL" id="POM23566.1"/>
    </source>
</evidence>
<name>A0A2P4UEV4_9ACTN</name>